<dbReference type="OrthoDB" id="9790209at2"/>
<evidence type="ECO:0000313" key="9">
    <source>
        <dbReference type="EMBL" id="RAI02387.1"/>
    </source>
</evidence>
<dbReference type="GO" id="GO:0005886">
    <property type="term" value="C:plasma membrane"/>
    <property type="evidence" value="ECO:0007669"/>
    <property type="project" value="UniProtKB-SubCell"/>
</dbReference>
<evidence type="ECO:0000256" key="3">
    <source>
        <dbReference type="ARBA" id="ARBA00022519"/>
    </source>
</evidence>
<dbReference type="InterPro" id="IPR010656">
    <property type="entry name" value="DctM"/>
</dbReference>
<dbReference type="PANTHER" id="PTHR33362:SF3">
    <property type="entry name" value="SIALIC ACID TRAP TRANSPORTER PERMEASE PROTEIN SIAT"/>
    <property type="match status" value="1"/>
</dbReference>
<comment type="subcellular location">
    <subcellularLocation>
        <location evidence="1 7">Cell inner membrane</location>
        <topology evidence="1 7">Multi-pass membrane protein</topology>
    </subcellularLocation>
</comment>
<keyword evidence="7" id="KW-0813">Transport</keyword>
<dbReference type="PANTHER" id="PTHR33362">
    <property type="entry name" value="SIALIC ACID TRAP TRANSPORTER PERMEASE PROTEIN SIAT-RELATED"/>
    <property type="match status" value="1"/>
</dbReference>
<feature type="transmembrane region" description="Helical" evidence="7">
    <location>
        <begin position="242"/>
        <end position="260"/>
    </location>
</feature>
<comment type="subunit">
    <text evidence="7">The complex comprises the extracytoplasmic solute receptor protein and the two transmembrane proteins.</text>
</comment>
<dbReference type="InterPro" id="IPR004681">
    <property type="entry name" value="TRAP_DctM"/>
</dbReference>
<keyword evidence="6 7" id="KW-0472">Membrane</keyword>
<protein>
    <recommendedName>
        <fullName evidence="7">TRAP transporter large permease protein</fullName>
    </recommendedName>
</protein>
<evidence type="ECO:0000313" key="10">
    <source>
        <dbReference type="Proteomes" id="UP000249590"/>
    </source>
</evidence>
<dbReference type="RefSeq" id="WP_111345963.1">
    <property type="nucleotide sequence ID" value="NZ_QHHQ01000002.1"/>
</dbReference>
<evidence type="ECO:0000256" key="6">
    <source>
        <dbReference type="ARBA" id="ARBA00023136"/>
    </source>
</evidence>
<gene>
    <name evidence="9" type="ORF">DLJ53_13585</name>
</gene>
<comment type="caution">
    <text evidence="9">The sequence shown here is derived from an EMBL/GenBank/DDBJ whole genome shotgun (WGS) entry which is preliminary data.</text>
</comment>
<evidence type="ECO:0000256" key="1">
    <source>
        <dbReference type="ARBA" id="ARBA00004429"/>
    </source>
</evidence>
<keyword evidence="3 7" id="KW-0997">Cell inner membrane</keyword>
<evidence type="ECO:0000256" key="4">
    <source>
        <dbReference type="ARBA" id="ARBA00022692"/>
    </source>
</evidence>
<name>A0A8B2P278_9HYPH</name>
<dbReference type="Proteomes" id="UP000249590">
    <property type="component" value="Unassembled WGS sequence"/>
</dbReference>
<keyword evidence="4 7" id="KW-0812">Transmembrane</keyword>
<dbReference type="Pfam" id="PF06808">
    <property type="entry name" value="DctM"/>
    <property type="match status" value="1"/>
</dbReference>
<sequence>MNEGFLVIAGFFALFIAGMPVAFAILVPSVIYIGLGGIPMAMVAQRVLYALDSFPLVAVPVFIFVGNLMNAAGITERLFRFADVLVGRLWGGLAQVNVFASLIFSGVSGAALADVGGLGRVEIKAMSDKGFPLPFSASVTAASAIIGPIFPPSIPIIIYASVTSVSAVQLLVAGIVPALLAVVLLMITVAILSLRRSYPRAPHWPTPRALWRAFWPAAPALLAPIILVGGMLSGHFTPTETSAVAVVYVLLVGTVFYRSMGPRFVWKAAVETVRSTAAILFIVAAAAMFGWILTVEGVPRDVAAAFAAIGTDPWVLLLVVNVIFLVAGMFVDSTTATLLLVPIIAPPVVAAGVDPVHLGIVIIFNLMFGTVTPPFGLSLFLLSNMTGLSFSRLAMAMVPFYPALVAALALLTFVPELSLWIPSMLR</sequence>
<evidence type="ECO:0000256" key="7">
    <source>
        <dbReference type="RuleBase" id="RU369079"/>
    </source>
</evidence>
<feature type="transmembrane region" description="Helical" evidence="7">
    <location>
        <begin position="359"/>
        <end position="382"/>
    </location>
</feature>
<feature type="transmembrane region" description="Helical" evidence="7">
    <location>
        <begin position="213"/>
        <end position="236"/>
    </location>
</feature>
<feature type="transmembrane region" description="Helical" evidence="7">
    <location>
        <begin position="6"/>
        <end position="35"/>
    </location>
</feature>
<feature type="transmembrane region" description="Helical" evidence="7">
    <location>
        <begin position="89"/>
        <end position="112"/>
    </location>
</feature>
<comment type="similarity">
    <text evidence="7">Belongs to the TRAP transporter large permease family.</text>
</comment>
<dbReference type="AlphaFoldDB" id="A0A8B2P278"/>
<organism evidence="9 10">
    <name type="scientific">Acuticoccus sediminis</name>
    <dbReference type="NCBI Taxonomy" id="2184697"/>
    <lineage>
        <taxon>Bacteria</taxon>
        <taxon>Pseudomonadati</taxon>
        <taxon>Pseudomonadota</taxon>
        <taxon>Alphaproteobacteria</taxon>
        <taxon>Hyphomicrobiales</taxon>
        <taxon>Amorphaceae</taxon>
        <taxon>Acuticoccus</taxon>
    </lineage>
</organism>
<comment type="function">
    <text evidence="7">Part of the tripartite ATP-independent periplasmic (TRAP) transport system.</text>
</comment>
<evidence type="ECO:0000256" key="2">
    <source>
        <dbReference type="ARBA" id="ARBA00022475"/>
    </source>
</evidence>
<feature type="transmembrane region" description="Helical" evidence="7">
    <location>
        <begin position="313"/>
        <end position="331"/>
    </location>
</feature>
<feature type="transmembrane region" description="Helical" evidence="7">
    <location>
        <begin position="272"/>
        <end position="293"/>
    </location>
</feature>
<feature type="transmembrane region" description="Helical" evidence="7">
    <location>
        <begin position="47"/>
        <end position="69"/>
    </location>
</feature>
<feature type="transmembrane region" description="Helical" evidence="7">
    <location>
        <begin position="336"/>
        <end position="353"/>
    </location>
</feature>
<proteinExistence type="inferred from homology"/>
<evidence type="ECO:0000256" key="5">
    <source>
        <dbReference type="ARBA" id="ARBA00022989"/>
    </source>
</evidence>
<dbReference type="NCBIfam" id="TIGR00786">
    <property type="entry name" value="dctM"/>
    <property type="match status" value="1"/>
</dbReference>
<reference evidence="9 10" key="1">
    <citation type="submission" date="2018-05" db="EMBL/GenBank/DDBJ databases">
        <title>Acuticoccus sediminis sp. nov., isolated from deep-sea sediment of Indian Ocean.</title>
        <authorList>
            <person name="Liu X."/>
            <person name="Lai Q."/>
            <person name="Du Y."/>
            <person name="Sun F."/>
            <person name="Zhang X."/>
            <person name="Wang S."/>
            <person name="Shao Z."/>
        </authorList>
    </citation>
    <scope>NUCLEOTIDE SEQUENCE [LARGE SCALE GENOMIC DNA]</scope>
    <source>
        <strain evidence="9 10">PTG4-2</strain>
    </source>
</reference>
<dbReference type="PIRSF" id="PIRSF006066">
    <property type="entry name" value="HI0050"/>
    <property type="match status" value="1"/>
</dbReference>
<dbReference type="GO" id="GO:0022857">
    <property type="term" value="F:transmembrane transporter activity"/>
    <property type="evidence" value="ECO:0007669"/>
    <property type="project" value="UniProtKB-UniRule"/>
</dbReference>
<feature type="domain" description="TRAP C4-dicarboxylate transport system permease DctM subunit" evidence="8">
    <location>
        <begin position="9"/>
        <end position="417"/>
    </location>
</feature>
<dbReference type="EMBL" id="QHHQ01000002">
    <property type="protein sequence ID" value="RAI02387.1"/>
    <property type="molecule type" value="Genomic_DNA"/>
</dbReference>
<keyword evidence="2" id="KW-1003">Cell membrane</keyword>
<feature type="transmembrane region" description="Helical" evidence="7">
    <location>
        <begin position="170"/>
        <end position="192"/>
    </location>
</feature>
<keyword evidence="5 7" id="KW-1133">Transmembrane helix</keyword>
<accession>A0A8B2P278</accession>
<feature type="transmembrane region" description="Helical" evidence="7">
    <location>
        <begin position="394"/>
        <end position="414"/>
    </location>
</feature>
<evidence type="ECO:0000259" key="8">
    <source>
        <dbReference type="Pfam" id="PF06808"/>
    </source>
</evidence>
<keyword evidence="10" id="KW-1185">Reference proteome</keyword>